<evidence type="ECO:0000256" key="4">
    <source>
        <dbReference type="ARBA" id="ARBA00023295"/>
    </source>
</evidence>
<evidence type="ECO:0000259" key="8">
    <source>
        <dbReference type="PROSITE" id="PS50941"/>
    </source>
</evidence>
<evidence type="ECO:0000256" key="3">
    <source>
        <dbReference type="ARBA" id="ARBA00022801"/>
    </source>
</evidence>
<dbReference type="Proteomes" id="UP000246740">
    <property type="component" value="Unassembled WGS sequence"/>
</dbReference>
<organism evidence="10 11">
    <name type="scientific">Testicularia cyperi</name>
    <dbReference type="NCBI Taxonomy" id="1882483"/>
    <lineage>
        <taxon>Eukaryota</taxon>
        <taxon>Fungi</taxon>
        <taxon>Dikarya</taxon>
        <taxon>Basidiomycota</taxon>
        <taxon>Ustilaginomycotina</taxon>
        <taxon>Ustilaginomycetes</taxon>
        <taxon>Ustilaginales</taxon>
        <taxon>Anthracoideaceae</taxon>
        <taxon>Testicularia</taxon>
    </lineage>
</organism>
<dbReference type="GO" id="GO:0030246">
    <property type="term" value="F:carbohydrate binding"/>
    <property type="evidence" value="ECO:0007669"/>
    <property type="project" value="UniProtKB-KW"/>
</dbReference>
<dbReference type="GO" id="GO:0004553">
    <property type="term" value="F:hydrolase activity, hydrolyzing O-glycosyl compounds"/>
    <property type="evidence" value="ECO:0007669"/>
    <property type="project" value="InterPro"/>
</dbReference>
<dbReference type="PROSITE" id="PS51762">
    <property type="entry name" value="GH16_2"/>
    <property type="match status" value="1"/>
</dbReference>
<dbReference type="InterPro" id="IPR013320">
    <property type="entry name" value="ConA-like_dom_sf"/>
</dbReference>
<dbReference type="GO" id="GO:0009277">
    <property type="term" value="C:fungal-type cell wall"/>
    <property type="evidence" value="ECO:0007669"/>
    <property type="project" value="TreeGrafter"/>
</dbReference>
<evidence type="ECO:0000256" key="1">
    <source>
        <dbReference type="ARBA" id="ARBA00022669"/>
    </source>
</evidence>
<dbReference type="InterPro" id="IPR001002">
    <property type="entry name" value="Chitin-bd_1"/>
</dbReference>
<dbReference type="InterPro" id="IPR000757">
    <property type="entry name" value="Beta-glucanase-like"/>
</dbReference>
<dbReference type="GO" id="GO:0016757">
    <property type="term" value="F:glycosyltransferase activity"/>
    <property type="evidence" value="ECO:0007669"/>
    <property type="project" value="TreeGrafter"/>
</dbReference>
<accession>A0A317XWR3</accession>
<protein>
    <submittedName>
        <fullName evidence="10">Concanavalin A-like lectin/glucanase</fullName>
    </submittedName>
</protein>
<dbReference type="GO" id="GO:0031505">
    <property type="term" value="P:fungal-type cell wall organization"/>
    <property type="evidence" value="ECO:0007669"/>
    <property type="project" value="TreeGrafter"/>
</dbReference>
<proteinExistence type="predicted"/>
<dbReference type="Pfam" id="PF00722">
    <property type="entry name" value="Glyco_hydro_16"/>
    <property type="match status" value="1"/>
</dbReference>
<evidence type="ECO:0000256" key="7">
    <source>
        <dbReference type="SAM" id="SignalP"/>
    </source>
</evidence>
<comment type="caution">
    <text evidence="5">Lacks conserved residue(s) required for the propagation of feature annotation.</text>
</comment>
<keyword evidence="11" id="KW-1185">Reference proteome</keyword>
<keyword evidence="1 5" id="KW-0147">Chitin-binding</keyword>
<dbReference type="InterPro" id="IPR036861">
    <property type="entry name" value="Endochitinase-like_sf"/>
</dbReference>
<dbReference type="SUPFAM" id="SSF49899">
    <property type="entry name" value="Concanavalin A-like lectins/glucanases"/>
    <property type="match status" value="1"/>
</dbReference>
<keyword evidence="5" id="KW-1015">Disulfide bond</keyword>
<feature type="domain" description="GH16" evidence="9">
    <location>
        <begin position="61"/>
        <end position="296"/>
    </location>
</feature>
<dbReference type="Gene3D" id="3.30.60.10">
    <property type="entry name" value="Endochitinase-like"/>
    <property type="match status" value="1"/>
</dbReference>
<dbReference type="EMBL" id="KZ819188">
    <property type="protein sequence ID" value="PWZ02694.1"/>
    <property type="molecule type" value="Genomic_DNA"/>
</dbReference>
<feature type="domain" description="Chitin-binding type-1" evidence="8">
    <location>
        <begin position="21"/>
        <end position="67"/>
    </location>
</feature>
<dbReference type="PANTHER" id="PTHR10963:SF22">
    <property type="entry name" value="GLYCOSIDASE CRH2-RELATED"/>
    <property type="match status" value="1"/>
</dbReference>
<dbReference type="AlphaFoldDB" id="A0A317XWR3"/>
<feature type="region of interest" description="Disordered" evidence="6">
    <location>
        <begin position="325"/>
        <end position="346"/>
    </location>
</feature>
<dbReference type="OrthoDB" id="4781at2759"/>
<evidence type="ECO:0000256" key="5">
    <source>
        <dbReference type="PROSITE-ProRule" id="PRU00261"/>
    </source>
</evidence>
<evidence type="ECO:0000259" key="9">
    <source>
        <dbReference type="PROSITE" id="PS51762"/>
    </source>
</evidence>
<dbReference type="GO" id="GO:0008061">
    <property type="term" value="F:chitin binding"/>
    <property type="evidence" value="ECO:0007669"/>
    <property type="project" value="UniProtKB-UniRule"/>
</dbReference>
<dbReference type="Gene3D" id="2.60.120.200">
    <property type="match status" value="1"/>
</dbReference>
<evidence type="ECO:0000313" key="11">
    <source>
        <dbReference type="Proteomes" id="UP000246740"/>
    </source>
</evidence>
<evidence type="ECO:0000256" key="2">
    <source>
        <dbReference type="ARBA" id="ARBA00022729"/>
    </source>
</evidence>
<dbReference type="InParanoid" id="A0A317XWR3"/>
<feature type="chain" id="PRO_5016277971" evidence="7">
    <location>
        <begin position="22"/>
        <end position="346"/>
    </location>
</feature>
<reference evidence="10 11" key="1">
    <citation type="journal article" date="2018" name="Mol. Biol. Evol.">
        <title>Broad Genomic Sampling Reveals a Smut Pathogenic Ancestry of the Fungal Clade Ustilaginomycotina.</title>
        <authorList>
            <person name="Kijpornyongpan T."/>
            <person name="Mondo S.J."/>
            <person name="Barry K."/>
            <person name="Sandor L."/>
            <person name="Lee J."/>
            <person name="Lipzen A."/>
            <person name="Pangilinan J."/>
            <person name="LaButti K."/>
            <person name="Hainaut M."/>
            <person name="Henrissat B."/>
            <person name="Grigoriev I.V."/>
            <person name="Spatafora J.W."/>
            <person name="Aime M.C."/>
        </authorList>
    </citation>
    <scope>NUCLEOTIDE SEQUENCE [LARGE SCALE GENOMIC DNA]</scope>
    <source>
        <strain evidence="10 11">MCA 3645</strain>
    </source>
</reference>
<keyword evidence="2 7" id="KW-0732">Signal</keyword>
<evidence type="ECO:0000313" key="10">
    <source>
        <dbReference type="EMBL" id="PWZ02694.1"/>
    </source>
</evidence>
<dbReference type="PROSITE" id="PS50941">
    <property type="entry name" value="CHIT_BIND_I_2"/>
    <property type="match status" value="1"/>
</dbReference>
<dbReference type="GO" id="GO:0005975">
    <property type="term" value="P:carbohydrate metabolic process"/>
    <property type="evidence" value="ECO:0007669"/>
    <property type="project" value="InterPro"/>
</dbReference>
<keyword evidence="3" id="KW-0378">Hydrolase</keyword>
<keyword evidence="4" id="KW-0326">Glycosidase</keyword>
<keyword evidence="10" id="KW-0430">Lectin</keyword>
<dbReference type="PANTHER" id="PTHR10963">
    <property type="entry name" value="GLYCOSYL HYDROLASE-RELATED"/>
    <property type="match status" value="1"/>
</dbReference>
<name>A0A317XWR3_9BASI</name>
<feature type="disulfide bond" evidence="5">
    <location>
        <begin position="36"/>
        <end position="50"/>
    </location>
</feature>
<sequence length="346" mass="37650">MARLTWLLLALVLASVSVVRAATCSSSSQCPSSAPCCSEYGYCGSSALHCTGGCDPLGSFKHSSCSPMPKCQPMTVSFVNSAKPYVSVDNYKGDPTQAPFTLDVGTVVPSKTGLKMLLTKTGDAKKGTKLSTTRYMYYGTASAVMKHGSWAGVVHTFIGMSNTRDEIDWEFTTDSPQDVQTNWYWFGQAEGWTHGYIVPSSKLDAISAGFKVSDWHTYTVDWNASRLKWLIDGVVVRTLYRKNTLNKKDGLYHYPSSPVRLQLSIWGAGDGTYANGTVEWAGGLIDWNQANSNGQFINTVKSFSITCNDPADVQDSKPNYMFSAKSTNSQNGQPKVLSTTKSSIVS</sequence>
<dbReference type="InterPro" id="IPR050546">
    <property type="entry name" value="Glycosyl_Hydrlase_16"/>
</dbReference>
<dbReference type="STRING" id="1882483.A0A317XWR3"/>
<dbReference type="SUPFAM" id="SSF57016">
    <property type="entry name" value="Plant lectins/antimicrobial peptides"/>
    <property type="match status" value="1"/>
</dbReference>
<gene>
    <name evidence="10" type="ORF">BCV70DRAFT_196941</name>
</gene>
<feature type="signal peptide" evidence="7">
    <location>
        <begin position="1"/>
        <end position="21"/>
    </location>
</feature>
<evidence type="ECO:0000256" key="6">
    <source>
        <dbReference type="SAM" id="MobiDB-lite"/>
    </source>
</evidence>